<evidence type="ECO:0000313" key="10">
    <source>
        <dbReference type="EMBL" id="EDO18170.1"/>
    </source>
</evidence>
<dbReference type="GO" id="GO:0000032">
    <property type="term" value="P:cell wall mannoprotein biosynthetic process"/>
    <property type="evidence" value="ECO:0007669"/>
    <property type="project" value="TreeGrafter"/>
</dbReference>
<dbReference type="Gene3D" id="3.90.550.10">
    <property type="entry name" value="Spore Coat Polysaccharide Biosynthesis Protein SpsA, Chain A"/>
    <property type="match status" value="1"/>
</dbReference>
<evidence type="ECO:0000256" key="8">
    <source>
        <dbReference type="ARBA" id="ARBA00037964"/>
    </source>
</evidence>
<evidence type="ECO:0000256" key="7">
    <source>
        <dbReference type="ARBA" id="ARBA00023136"/>
    </source>
</evidence>
<dbReference type="OMA" id="IPKTREG"/>
<keyword evidence="11" id="KW-1185">Reference proteome</keyword>
<dbReference type="GO" id="GO:0005789">
    <property type="term" value="C:endoplasmic reticulum membrane"/>
    <property type="evidence" value="ECO:0007669"/>
    <property type="project" value="UniProtKB-SubCell"/>
</dbReference>
<evidence type="ECO:0000256" key="9">
    <source>
        <dbReference type="SAM" id="Phobius"/>
    </source>
</evidence>
<dbReference type="RefSeq" id="XP_001646028.1">
    <property type="nucleotide sequence ID" value="XM_001645978.1"/>
</dbReference>
<dbReference type="FunFam" id="3.90.550.10:FF:000017">
    <property type="entry name" value="Mannan polymerase II complex ANP1 subunit"/>
    <property type="match status" value="1"/>
</dbReference>
<keyword evidence="6" id="KW-0333">Golgi apparatus</keyword>
<name>A7TI08_VANPO</name>
<dbReference type="PANTHER" id="PTHR43083">
    <property type="entry name" value="MANNAN POLYMERASE II"/>
    <property type="match status" value="1"/>
</dbReference>
<keyword evidence="5 9" id="KW-1133">Transmembrane helix</keyword>
<evidence type="ECO:0000256" key="4">
    <source>
        <dbReference type="ARBA" id="ARBA00022968"/>
    </source>
</evidence>
<dbReference type="GO" id="GO:0005801">
    <property type="term" value="C:cis-Golgi network"/>
    <property type="evidence" value="ECO:0007669"/>
    <property type="project" value="EnsemblFungi"/>
</dbReference>
<evidence type="ECO:0000256" key="5">
    <source>
        <dbReference type="ARBA" id="ARBA00022989"/>
    </source>
</evidence>
<dbReference type="GO" id="GO:0000009">
    <property type="term" value="F:alpha-1,6-mannosyltransferase activity"/>
    <property type="evidence" value="ECO:0007669"/>
    <property type="project" value="EnsemblFungi"/>
</dbReference>
<comment type="subcellular location">
    <subcellularLocation>
        <location evidence="2">Endoplasmic reticulum membrane</location>
        <topology evidence="2">Single-pass type II membrane protein</topology>
    </subcellularLocation>
    <subcellularLocation>
        <location evidence="1">Golgi apparatus membrane</location>
        <topology evidence="1">Single-pass type II membrane protein</topology>
    </subcellularLocation>
</comment>
<evidence type="ECO:0000256" key="1">
    <source>
        <dbReference type="ARBA" id="ARBA00004323"/>
    </source>
</evidence>
<dbReference type="AlphaFoldDB" id="A7TI08"/>
<evidence type="ECO:0008006" key="12">
    <source>
        <dbReference type="Google" id="ProtNLM"/>
    </source>
</evidence>
<dbReference type="PhylomeDB" id="A7TI08"/>
<organism evidence="11">
    <name type="scientific">Vanderwaltozyma polyspora (strain ATCC 22028 / DSM 70294 / BCRC 21397 / CBS 2163 / NBRC 10782 / NRRL Y-8283 / UCD 57-17)</name>
    <name type="common">Kluyveromyces polysporus</name>
    <dbReference type="NCBI Taxonomy" id="436907"/>
    <lineage>
        <taxon>Eukaryota</taxon>
        <taxon>Fungi</taxon>
        <taxon>Dikarya</taxon>
        <taxon>Ascomycota</taxon>
        <taxon>Saccharomycotina</taxon>
        <taxon>Saccharomycetes</taxon>
        <taxon>Saccharomycetales</taxon>
        <taxon>Saccharomycetaceae</taxon>
        <taxon>Vanderwaltozyma</taxon>
    </lineage>
</organism>
<dbReference type="PANTHER" id="PTHR43083:SF6">
    <property type="entry name" value="MANNAN POLYMERASE COMPLEXES SUBUNIT MNN9"/>
    <property type="match status" value="1"/>
</dbReference>
<dbReference type="HOGENOM" id="CLU_017872_4_0_1"/>
<dbReference type="InterPro" id="IPR052086">
    <property type="entry name" value="Mannan_Polymerase_Subunit"/>
</dbReference>
<sequence>MKLSLVLFRLRKSPWLAFVFPLISLFLVYLIFFKEDESILGFSGSTIRNHKWAHEIEGTFYFPYSSKFKLPKYSYKKKFNWLFNDRVEDIIPEGHIAHYDLNKLHSTSDSISDKEHVLVLTPMQTFHEKYWENLLKLSYPRELIELGFIIPRSDAGDAALKKLETAVKNVQSDKKNNRFSKITILRQESQSFDKLEEKERHSLAVQKERRAAMALARNELLFSTLGPHTSWVLWLDSDIVETPTTVIESMTKHDKPVLAANVYQRFFDNDKQQDSIRPYDFNNWAESDIGLQLASKMGDDEIIVEGYAEIATYRPLMAHFYNPSGDVGEEMALDGVGGGCTLVKAEVHRDGAMFPNFPFYHLIETEGFAKMAKRLNYEVFGLPNFLVYHIEE</sequence>
<dbReference type="GeneID" id="5546444"/>
<protein>
    <recommendedName>
        <fullName evidence="12">Mannan polymerase complexes subunit MNN9</fullName>
    </recommendedName>
</protein>
<gene>
    <name evidence="10" type="ORF">Kpol_1031p78</name>
</gene>
<dbReference type="EMBL" id="DS480393">
    <property type="protein sequence ID" value="EDO18170.1"/>
    <property type="molecule type" value="Genomic_DNA"/>
</dbReference>
<evidence type="ECO:0000256" key="3">
    <source>
        <dbReference type="ARBA" id="ARBA00022692"/>
    </source>
</evidence>
<dbReference type="FunCoup" id="A7TI08">
    <property type="interactions" value="134"/>
</dbReference>
<reference evidence="10 11" key="1">
    <citation type="journal article" date="2007" name="Proc. Natl. Acad. Sci. U.S.A.">
        <title>Independent sorting-out of thousands of duplicated gene pairs in two yeast species descended from a whole-genome duplication.</title>
        <authorList>
            <person name="Scannell D.R."/>
            <person name="Frank A.C."/>
            <person name="Conant G.C."/>
            <person name="Byrne K.P."/>
            <person name="Woolfit M."/>
            <person name="Wolfe K.H."/>
        </authorList>
    </citation>
    <scope>NUCLEOTIDE SEQUENCE [LARGE SCALE GENOMIC DNA]</scope>
    <source>
        <strain evidence="11">ATCC 22028 / DSM 70294 / BCRC 21397 / CBS 2163 / NBRC 10782 / NRRL Y-8283 / UCD 57-17</strain>
    </source>
</reference>
<keyword evidence="3 9" id="KW-0812">Transmembrane</keyword>
<accession>A7TI08</accession>
<evidence type="ECO:0000313" key="11">
    <source>
        <dbReference type="Proteomes" id="UP000000267"/>
    </source>
</evidence>
<dbReference type="GO" id="GO:0140497">
    <property type="term" value="C:mannan polymerase II complex"/>
    <property type="evidence" value="ECO:0007669"/>
    <property type="project" value="EnsemblFungi"/>
</dbReference>
<dbReference type="InParanoid" id="A7TI08"/>
<evidence type="ECO:0000256" key="6">
    <source>
        <dbReference type="ARBA" id="ARBA00023034"/>
    </source>
</evidence>
<proteinExistence type="inferred from homology"/>
<dbReference type="STRING" id="436907.A7TI08"/>
<evidence type="ECO:0000256" key="2">
    <source>
        <dbReference type="ARBA" id="ARBA00004648"/>
    </source>
</evidence>
<keyword evidence="7 9" id="KW-0472">Membrane</keyword>
<dbReference type="eggNOG" id="ENOG502QRPX">
    <property type="taxonomic scope" value="Eukaryota"/>
</dbReference>
<dbReference type="GO" id="GO:0018279">
    <property type="term" value="P:protein N-linked glycosylation via asparagine"/>
    <property type="evidence" value="ECO:0007669"/>
    <property type="project" value="EnsemblFungi"/>
</dbReference>
<dbReference type="SUPFAM" id="SSF53448">
    <property type="entry name" value="Nucleotide-diphospho-sugar transferases"/>
    <property type="match status" value="1"/>
</dbReference>
<dbReference type="Pfam" id="PF03452">
    <property type="entry name" value="Anp1"/>
    <property type="match status" value="1"/>
</dbReference>
<dbReference type="Proteomes" id="UP000000267">
    <property type="component" value="Unassembled WGS sequence"/>
</dbReference>
<dbReference type="InterPro" id="IPR029044">
    <property type="entry name" value="Nucleotide-diphossugar_trans"/>
</dbReference>
<keyword evidence="4" id="KW-0735">Signal-anchor</keyword>
<comment type="similarity">
    <text evidence="8">Belongs to the ANP1/MMN9/VAN1 family.</text>
</comment>
<dbReference type="OrthoDB" id="2405412at2759"/>
<feature type="transmembrane region" description="Helical" evidence="9">
    <location>
        <begin position="15"/>
        <end position="33"/>
    </location>
</feature>
<dbReference type="KEGG" id="vpo:Kpol_1031p78"/>